<evidence type="ECO:0000256" key="4">
    <source>
        <dbReference type="ARBA" id="ARBA00022833"/>
    </source>
</evidence>
<evidence type="ECO:0000313" key="7">
    <source>
        <dbReference type="EMBL" id="REC75831.1"/>
    </source>
</evidence>
<dbReference type="InterPro" id="IPR037518">
    <property type="entry name" value="MPN"/>
</dbReference>
<organism evidence="7 8">
    <name type="scientific">Chryseobacterium elymi</name>
    <dbReference type="NCBI Taxonomy" id="395936"/>
    <lineage>
        <taxon>Bacteria</taxon>
        <taxon>Pseudomonadati</taxon>
        <taxon>Bacteroidota</taxon>
        <taxon>Flavobacteriia</taxon>
        <taxon>Flavobacteriales</taxon>
        <taxon>Weeksellaceae</taxon>
        <taxon>Chryseobacterium group</taxon>
        <taxon>Chryseobacterium</taxon>
    </lineage>
</organism>
<dbReference type="SUPFAM" id="SSF102712">
    <property type="entry name" value="JAB1/MPN domain"/>
    <property type="match status" value="1"/>
</dbReference>
<dbReference type="GO" id="GO:0008237">
    <property type="term" value="F:metallopeptidase activity"/>
    <property type="evidence" value="ECO:0007669"/>
    <property type="project" value="UniProtKB-KW"/>
</dbReference>
<reference evidence="7 8" key="1">
    <citation type="journal article" date="2010" name="Syst. Appl. Microbiol.">
        <title>Four new species of Chryseobacterium from the rhizosphere of coastal sand dune plants, Chryseobacterium elymi sp. nov., Chryseobacterium hagamense sp. nov., Chryseobacterium lathyri sp. nov. and Chryseobacterium rhizosphaerae sp. nov.</title>
        <authorList>
            <person name="Cho S.H."/>
            <person name="Lee K.S."/>
            <person name="Shin D.S."/>
            <person name="Han J.H."/>
            <person name="Park K.S."/>
            <person name="Lee C.H."/>
            <person name="Park K.H."/>
            <person name="Kim S.B."/>
        </authorList>
    </citation>
    <scope>NUCLEOTIDE SEQUENCE [LARGE SCALE GENOMIC DNA]</scope>
    <source>
        <strain evidence="7 8">KCTC 22547</strain>
    </source>
</reference>
<gene>
    <name evidence="7" type="ORF">DRF60_15075</name>
</gene>
<dbReference type="InterPro" id="IPR025657">
    <property type="entry name" value="RadC_JAB"/>
</dbReference>
<keyword evidence="3" id="KW-0378">Hydrolase</keyword>
<evidence type="ECO:0000256" key="5">
    <source>
        <dbReference type="ARBA" id="ARBA00023049"/>
    </source>
</evidence>
<dbReference type="OrthoDB" id="9804482at2"/>
<keyword evidence="2" id="KW-0479">Metal-binding</keyword>
<proteinExistence type="predicted"/>
<feature type="domain" description="MPN" evidence="6">
    <location>
        <begin position="21"/>
        <end position="145"/>
    </location>
</feature>
<dbReference type="PANTHER" id="PTHR30471">
    <property type="entry name" value="DNA REPAIR PROTEIN RADC"/>
    <property type="match status" value="1"/>
</dbReference>
<name>A0A3D9DD89_9FLAO</name>
<dbReference type="Gene3D" id="3.40.140.10">
    <property type="entry name" value="Cytidine Deaminase, domain 2"/>
    <property type="match status" value="1"/>
</dbReference>
<dbReference type="Pfam" id="PF04002">
    <property type="entry name" value="RadC"/>
    <property type="match status" value="1"/>
</dbReference>
<dbReference type="InterPro" id="IPR001405">
    <property type="entry name" value="UPF0758"/>
</dbReference>
<comment type="caution">
    <text evidence="7">The sequence shown here is derived from an EMBL/GenBank/DDBJ whole genome shotgun (WGS) entry which is preliminary data.</text>
</comment>
<dbReference type="AlphaFoldDB" id="A0A3D9DD89"/>
<evidence type="ECO:0000313" key="8">
    <source>
        <dbReference type="Proteomes" id="UP000257030"/>
    </source>
</evidence>
<dbReference type="PROSITE" id="PS01302">
    <property type="entry name" value="UPF0758"/>
    <property type="match status" value="1"/>
</dbReference>
<dbReference type="EMBL" id="QNUH01000013">
    <property type="protein sequence ID" value="REC75831.1"/>
    <property type="molecule type" value="Genomic_DNA"/>
</dbReference>
<sequence>MNQLMEISVNYNTTNQQRVRITSHKEAYELIIKNWNLNIIEFQEECKVILMNKGNFVLGIFDVSKGGIDSSVVDIRIILAVALKCNATQLILVHNHPSGSLTPSNSDKNITEKLSKACDLLNLTLLDHLIITRNDYYSLNKEDNFL</sequence>
<evidence type="ECO:0000256" key="2">
    <source>
        <dbReference type="ARBA" id="ARBA00022723"/>
    </source>
</evidence>
<evidence type="ECO:0000256" key="3">
    <source>
        <dbReference type="ARBA" id="ARBA00022801"/>
    </source>
</evidence>
<dbReference type="PANTHER" id="PTHR30471:SF3">
    <property type="entry name" value="UPF0758 PROTEIN YEES-RELATED"/>
    <property type="match status" value="1"/>
</dbReference>
<dbReference type="InterPro" id="IPR020891">
    <property type="entry name" value="UPF0758_CS"/>
</dbReference>
<protein>
    <submittedName>
        <fullName evidence="7">DNA repair protein</fullName>
    </submittedName>
</protein>
<keyword evidence="5" id="KW-0482">Metalloprotease</keyword>
<dbReference type="Proteomes" id="UP000257030">
    <property type="component" value="Unassembled WGS sequence"/>
</dbReference>
<keyword evidence="4" id="KW-0862">Zinc</keyword>
<keyword evidence="8" id="KW-1185">Reference proteome</keyword>
<keyword evidence="1" id="KW-0645">Protease</keyword>
<dbReference type="GO" id="GO:0006508">
    <property type="term" value="P:proteolysis"/>
    <property type="evidence" value="ECO:0007669"/>
    <property type="project" value="UniProtKB-KW"/>
</dbReference>
<evidence type="ECO:0000256" key="1">
    <source>
        <dbReference type="ARBA" id="ARBA00022670"/>
    </source>
</evidence>
<dbReference type="RefSeq" id="WP_116012844.1">
    <property type="nucleotide sequence ID" value="NZ_QNUH01000013.1"/>
</dbReference>
<dbReference type="CDD" id="cd08071">
    <property type="entry name" value="MPN_DUF2466"/>
    <property type="match status" value="1"/>
</dbReference>
<dbReference type="GO" id="GO:0046872">
    <property type="term" value="F:metal ion binding"/>
    <property type="evidence" value="ECO:0007669"/>
    <property type="project" value="UniProtKB-KW"/>
</dbReference>
<evidence type="ECO:0000259" key="6">
    <source>
        <dbReference type="PROSITE" id="PS50249"/>
    </source>
</evidence>
<dbReference type="PROSITE" id="PS50249">
    <property type="entry name" value="MPN"/>
    <property type="match status" value="1"/>
</dbReference>
<accession>A0A3D9DD89</accession>